<comment type="function">
    <text evidence="12 13">RNA polymerase that catalyzes the synthesis of short RNA molecules used as primers for DNA polymerase during DNA replication.</text>
</comment>
<evidence type="ECO:0000259" key="15">
    <source>
        <dbReference type="PROSITE" id="PS50880"/>
    </source>
</evidence>
<dbReference type="EMBL" id="QFCR01000003">
    <property type="protein sequence ID" value="TNK90864.1"/>
    <property type="molecule type" value="Genomic_DNA"/>
</dbReference>
<dbReference type="GO" id="GO:0008270">
    <property type="term" value="F:zinc ion binding"/>
    <property type="evidence" value="ECO:0007669"/>
    <property type="project" value="UniProtKB-UniRule"/>
</dbReference>
<evidence type="ECO:0000313" key="17">
    <source>
        <dbReference type="Proteomes" id="UP000313312"/>
    </source>
</evidence>
<dbReference type="FunFam" id="3.90.580.10:FF:000001">
    <property type="entry name" value="DNA primase"/>
    <property type="match status" value="1"/>
</dbReference>
<dbReference type="SMART" id="SM00493">
    <property type="entry name" value="TOPRIM"/>
    <property type="match status" value="1"/>
</dbReference>
<dbReference type="InterPro" id="IPR037068">
    <property type="entry name" value="DNA_primase_core_N_sf"/>
</dbReference>
<name>A0A5C4TK23_FRUSA</name>
<dbReference type="InterPro" id="IPR013264">
    <property type="entry name" value="DNAG_N"/>
</dbReference>
<evidence type="ECO:0000256" key="2">
    <source>
        <dbReference type="ARBA" id="ARBA00022515"/>
    </source>
</evidence>
<evidence type="ECO:0000256" key="6">
    <source>
        <dbReference type="ARBA" id="ARBA00022723"/>
    </source>
</evidence>
<dbReference type="InterPro" id="IPR050219">
    <property type="entry name" value="DnaG_primase"/>
</dbReference>
<dbReference type="GO" id="GO:1990077">
    <property type="term" value="C:primosome complex"/>
    <property type="evidence" value="ECO:0007669"/>
    <property type="project" value="UniProtKB-KW"/>
</dbReference>
<dbReference type="InterPro" id="IPR002694">
    <property type="entry name" value="Znf_CHC2"/>
</dbReference>
<evidence type="ECO:0000256" key="14">
    <source>
        <dbReference type="PIRSR" id="PIRSR002811-1"/>
    </source>
</evidence>
<dbReference type="HAMAP" id="MF_00974">
    <property type="entry name" value="DNA_primase_DnaG"/>
    <property type="match status" value="1"/>
</dbReference>
<dbReference type="SUPFAM" id="SSF56731">
    <property type="entry name" value="DNA primase core"/>
    <property type="match status" value="1"/>
</dbReference>
<evidence type="ECO:0000256" key="13">
    <source>
        <dbReference type="PIRNR" id="PIRNR002811"/>
    </source>
</evidence>
<dbReference type="SMART" id="SM00400">
    <property type="entry name" value="ZnF_CHCC"/>
    <property type="match status" value="1"/>
</dbReference>
<comment type="caution">
    <text evidence="16">The sequence shown here is derived from an EMBL/GenBank/DDBJ whole genome shotgun (WGS) entry which is preliminary data.</text>
</comment>
<organism evidence="16 17">
    <name type="scientific">Fructilactobacillus sanfranciscensis</name>
    <name type="common">Lactobacillus sanfranciscensis</name>
    <dbReference type="NCBI Taxonomy" id="1625"/>
    <lineage>
        <taxon>Bacteria</taxon>
        <taxon>Bacillati</taxon>
        <taxon>Bacillota</taxon>
        <taxon>Bacilli</taxon>
        <taxon>Lactobacillales</taxon>
        <taxon>Lactobacillaceae</taxon>
        <taxon>Fructilactobacillus</taxon>
    </lineage>
</organism>
<reference evidence="16 17" key="1">
    <citation type="submission" date="2018-05" db="EMBL/GenBank/DDBJ databases">
        <title>Lactobacillus sanfranciscensis Ah4 draft denome sequence.</title>
        <authorList>
            <person name="Zhang G."/>
        </authorList>
    </citation>
    <scope>NUCLEOTIDE SEQUENCE [LARGE SCALE GENOMIC DNA]</scope>
    <source>
        <strain evidence="16 17">Ah4</strain>
    </source>
</reference>
<evidence type="ECO:0000313" key="16">
    <source>
        <dbReference type="EMBL" id="TNK90864.1"/>
    </source>
</evidence>
<comment type="domain">
    <text evidence="12">Contains an N-terminal zinc-binding domain, a central core domain that contains the primase activity, and a C-terminal DnaB-binding domain.</text>
</comment>
<evidence type="ECO:0000256" key="5">
    <source>
        <dbReference type="ARBA" id="ARBA00022705"/>
    </source>
</evidence>
<keyword evidence="4 12" id="KW-0548">Nucleotidyltransferase</keyword>
<dbReference type="CDD" id="cd03364">
    <property type="entry name" value="TOPRIM_DnaG_primases"/>
    <property type="match status" value="1"/>
</dbReference>
<comment type="cofactor">
    <cofactor evidence="12 13 14">
        <name>Zn(2+)</name>
        <dbReference type="ChEBI" id="CHEBI:29105"/>
    </cofactor>
    <text evidence="12 13 14">Binds 1 zinc ion per monomer.</text>
</comment>
<evidence type="ECO:0000256" key="1">
    <source>
        <dbReference type="ARBA" id="ARBA00022478"/>
    </source>
</evidence>
<dbReference type="Gene3D" id="1.10.860.10">
    <property type="entry name" value="DNAb Helicase, Chain A"/>
    <property type="match status" value="1"/>
</dbReference>
<keyword evidence="6 12" id="KW-0479">Metal-binding</keyword>
<dbReference type="Pfam" id="PF10410">
    <property type="entry name" value="DnaB_bind"/>
    <property type="match status" value="1"/>
</dbReference>
<keyword evidence="1 12" id="KW-0240">DNA-directed RNA polymerase</keyword>
<evidence type="ECO:0000256" key="12">
    <source>
        <dbReference type="HAMAP-Rule" id="MF_00974"/>
    </source>
</evidence>
<comment type="subunit">
    <text evidence="12">Monomer. Interacts with DnaB.</text>
</comment>
<dbReference type="GO" id="GO:0006269">
    <property type="term" value="P:DNA replication, synthesis of primer"/>
    <property type="evidence" value="ECO:0007669"/>
    <property type="project" value="UniProtKB-UniRule"/>
</dbReference>
<keyword evidence="2 12" id="KW-0639">Primosome</keyword>
<evidence type="ECO:0000256" key="11">
    <source>
        <dbReference type="ARBA" id="ARBA00023163"/>
    </source>
</evidence>
<dbReference type="InterPro" id="IPR016136">
    <property type="entry name" value="DNA_helicase_N/primase_C"/>
</dbReference>
<dbReference type="Pfam" id="PF08275">
    <property type="entry name" value="DNAG_N"/>
    <property type="match status" value="1"/>
</dbReference>
<gene>
    <name evidence="12" type="primary">dnaG</name>
    <name evidence="16" type="ORF">DID87_01825</name>
</gene>
<evidence type="ECO:0000256" key="10">
    <source>
        <dbReference type="ARBA" id="ARBA00023125"/>
    </source>
</evidence>
<dbReference type="GO" id="GO:0005737">
    <property type="term" value="C:cytoplasm"/>
    <property type="evidence" value="ECO:0007669"/>
    <property type="project" value="TreeGrafter"/>
</dbReference>
<dbReference type="RefSeq" id="WP_014082044.1">
    <property type="nucleotide sequence ID" value="NZ_CAUOSB010000001.1"/>
</dbReference>
<dbReference type="InterPro" id="IPR006171">
    <property type="entry name" value="TOPRIM_dom"/>
</dbReference>
<dbReference type="InterPro" id="IPR034151">
    <property type="entry name" value="TOPRIM_DnaG_bac"/>
</dbReference>
<dbReference type="SUPFAM" id="SSF57783">
    <property type="entry name" value="Zinc beta-ribbon"/>
    <property type="match status" value="1"/>
</dbReference>
<dbReference type="InterPro" id="IPR036977">
    <property type="entry name" value="DNA_primase_Znf_CHC2"/>
</dbReference>
<dbReference type="Proteomes" id="UP000313312">
    <property type="component" value="Unassembled WGS sequence"/>
</dbReference>
<dbReference type="Gene3D" id="3.90.980.10">
    <property type="entry name" value="DNA primase, catalytic core, N-terminal domain"/>
    <property type="match status" value="1"/>
</dbReference>
<dbReference type="Pfam" id="PF13155">
    <property type="entry name" value="Toprim_2"/>
    <property type="match status" value="1"/>
</dbReference>
<dbReference type="EC" id="2.7.7.101" evidence="12"/>
<dbReference type="GO" id="GO:0003677">
    <property type="term" value="F:DNA binding"/>
    <property type="evidence" value="ECO:0007669"/>
    <property type="project" value="UniProtKB-KW"/>
</dbReference>
<keyword evidence="3 12" id="KW-0808">Transferase</keyword>
<dbReference type="OMA" id="LMWPIRD"/>
<proteinExistence type="inferred from homology"/>
<keyword evidence="7 12" id="KW-0863">Zinc-finger</keyword>
<accession>A0A5C4TK23</accession>
<dbReference type="GO" id="GO:0000428">
    <property type="term" value="C:DNA-directed RNA polymerase complex"/>
    <property type="evidence" value="ECO:0007669"/>
    <property type="project" value="UniProtKB-KW"/>
</dbReference>
<dbReference type="InterPro" id="IPR006295">
    <property type="entry name" value="DNA_primase_DnaG"/>
</dbReference>
<evidence type="ECO:0000256" key="8">
    <source>
        <dbReference type="ARBA" id="ARBA00022833"/>
    </source>
</evidence>
<sequence length="611" mass="70842">MAKIPEEFVEKVRNNTNIRDVVGQYVQLKQAGKNLFGLCPFHEERTPSFSVNEEKQIFHCFSCGRGGNVFSFLMDLKGVSFPEAVEMVAKDDGIEIPNNANWNQTSPKQQKLKPLIDINESAAKLYHHVLVNTELGEEALNYLKKRKISDEMIETFNLGYAPNERILKKYFEEKKVNYQDLRKTGLFTETNDGSLKDRFAGRLMVPIRNESGKTVGFSGRLLHKDDDMPKYLNTPETELFNKRKIIYNFDLAKPEIRQKHDVILFEGFMDVISAYQAGVKNGVASMGTSLTEEQIYDLKRVTKQIYVCYDGDTPGQKATNRAVDLLQKDSNLKIGIIQMPDGIDPDEYRRNNGETSFQQVVENGRESIVKFKINYLRSQFNLTNEEDKLDYIDKVLHIIATVDNPVERDVYLTELADNLDVSLGSLETQTEKYVNVTRKRSQSNRNRERFIQTPNVLNQETKHYSRIENAERHLLNMMLHNSEVWKKIRRNHNFSFVHDLYQQIFIFAQEYFRYHAEYNVSEFSDFVGETEIQSTLAELEMNSDDTEYNDEEISDCVKIVMQDAPIIEELKKKKIDFNNAKQLGDEILQLKLATELIDLQKKLQSLKSNED</sequence>
<protein>
    <recommendedName>
        <fullName evidence="12 13">DNA primase</fullName>
        <ecNumber evidence="12">2.7.7.101</ecNumber>
    </recommendedName>
</protein>
<keyword evidence="5 12" id="KW-0235">DNA replication</keyword>
<dbReference type="Pfam" id="PF01807">
    <property type="entry name" value="Zn_ribbon_DnaG"/>
    <property type="match status" value="1"/>
</dbReference>
<evidence type="ECO:0000256" key="4">
    <source>
        <dbReference type="ARBA" id="ARBA00022695"/>
    </source>
</evidence>
<dbReference type="InterPro" id="IPR030846">
    <property type="entry name" value="DnaG_bac"/>
</dbReference>
<comment type="catalytic activity">
    <reaction evidence="12">
        <text>ssDNA + n NTP = ssDNA/pppN(pN)n-1 hybrid + (n-1) diphosphate.</text>
        <dbReference type="EC" id="2.7.7.101"/>
    </reaction>
</comment>
<dbReference type="PROSITE" id="PS50880">
    <property type="entry name" value="TOPRIM"/>
    <property type="match status" value="1"/>
</dbReference>
<dbReference type="NCBIfam" id="TIGR01391">
    <property type="entry name" value="dnaG"/>
    <property type="match status" value="1"/>
</dbReference>
<dbReference type="PANTHER" id="PTHR30313:SF2">
    <property type="entry name" value="DNA PRIMASE"/>
    <property type="match status" value="1"/>
</dbReference>
<keyword evidence="8 12" id="KW-0862">Zinc</keyword>
<dbReference type="GO" id="GO:0003899">
    <property type="term" value="F:DNA-directed RNA polymerase activity"/>
    <property type="evidence" value="ECO:0007669"/>
    <property type="project" value="UniProtKB-UniRule"/>
</dbReference>
<evidence type="ECO:0000256" key="3">
    <source>
        <dbReference type="ARBA" id="ARBA00022679"/>
    </source>
</evidence>
<dbReference type="AlphaFoldDB" id="A0A5C4TK23"/>
<keyword evidence="10 12" id="KW-0238">DNA-binding</keyword>
<dbReference type="InterPro" id="IPR019475">
    <property type="entry name" value="DNA_primase_DnaB-bd"/>
</dbReference>
<keyword evidence="9" id="KW-0460">Magnesium</keyword>
<feature type="zinc finger region" description="CHC2-type" evidence="12 14">
    <location>
        <begin position="39"/>
        <end position="63"/>
    </location>
</feature>
<evidence type="ECO:0000256" key="9">
    <source>
        <dbReference type="ARBA" id="ARBA00022842"/>
    </source>
</evidence>
<keyword evidence="11 12" id="KW-0804">Transcription</keyword>
<feature type="domain" description="Toprim" evidence="15">
    <location>
        <begin position="260"/>
        <end position="342"/>
    </location>
</feature>
<evidence type="ECO:0000256" key="7">
    <source>
        <dbReference type="ARBA" id="ARBA00022771"/>
    </source>
</evidence>
<comment type="similarity">
    <text evidence="12 13">Belongs to the DnaG primase family.</text>
</comment>
<dbReference type="PANTHER" id="PTHR30313">
    <property type="entry name" value="DNA PRIMASE"/>
    <property type="match status" value="1"/>
</dbReference>
<dbReference type="Gene3D" id="3.90.580.10">
    <property type="entry name" value="Zinc finger, CHC2-type domain"/>
    <property type="match status" value="1"/>
</dbReference>
<dbReference type="PIRSF" id="PIRSF002811">
    <property type="entry name" value="DnaG"/>
    <property type="match status" value="1"/>
</dbReference>
<dbReference type="Gene3D" id="3.40.1360.10">
    <property type="match status" value="1"/>
</dbReference>